<dbReference type="FunFam" id="1.25.40.420:FF:000008">
    <property type="entry name" value="BTB/POZ domain-containing protein POB1"/>
    <property type="match status" value="1"/>
</dbReference>
<dbReference type="Pfam" id="PF00651">
    <property type="entry name" value="BTB"/>
    <property type="match status" value="1"/>
</dbReference>
<dbReference type="InterPro" id="IPR011333">
    <property type="entry name" value="SKP1/BTB/POZ_sf"/>
</dbReference>
<protein>
    <recommendedName>
        <fullName evidence="5">BTB domain-containing protein</fullName>
    </recommendedName>
</protein>
<dbReference type="InterPro" id="IPR045890">
    <property type="entry name" value="POB1-like"/>
</dbReference>
<dbReference type="SMART" id="SM00875">
    <property type="entry name" value="BACK"/>
    <property type="match status" value="1"/>
</dbReference>
<dbReference type="PANTHER" id="PTHR46336">
    <property type="entry name" value="OS02G0260700 PROTEIN"/>
    <property type="match status" value="1"/>
</dbReference>
<keyword evidence="3" id="KW-0833">Ubl conjugation pathway</keyword>
<sequence length="399" mass="44537">MSTGAGAEPETDDGYEAVFNVEVFSDRELRVEVVGRDDDAPASGASRKRRREEDKGDDGEDIGSSCTVTSTPVLRVETIYVSSAILAAKSSFFYKFFSNGMKESGQRQATVRIADSEEKAFMEVLRFMYSGKLTATTEPIPLVDILMAADKFEAVSCMKRCVQLLMVLPMTPESAVMCLDLPCSISMVADLTEAAKKFLAERYTEFLSKEFQDELMRMPPAGIEAILSRNDFGVASEVAVYDFVLRWACSPCPNSEERRNISSSRLLPLVRLGMTNAAFYSCRTLNWAVKREQCAALCWEEHVFSLSACWLGHVGLTIEMVRNKGPARTVHFEFEAKRKPLLQFVTCHTGTLTSDCLGFVGSMQRLGIPWSGFIADDSPFFIDDMLHLRVKLKIMQEPQ</sequence>
<evidence type="ECO:0000256" key="1">
    <source>
        <dbReference type="ARBA" id="ARBA00002668"/>
    </source>
</evidence>
<organism evidence="6 7">
    <name type="scientific">Triticum turgidum subsp. durum</name>
    <name type="common">Durum wheat</name>
    <name type="synonym">Triticum durum</name>
    <dbReference type="NCBI Taxonomy" id="4567"/>
    <lineage>
        <taxon>Eukaryota</taxon>
        <taxon>Viridiplantae</taxon>
        <taxon>Streptophyta</taxon>
        <taxon>Embryophyta</taxon>
        <taxon>Tracheophyta</taxon>
        <taxon>Spermatophyta</taxon>
        <taxon>Magnoliopsida</taxon>
        <taxon>Liliopsida</taxon>
        <taxon>Poales</taxon>
        <taxon>Poaceae</taxon>
        <taxon>BOP clade</taxon>
        <taxon>Pooideae</taxon>
        <taxon>Triticodae</taxon>
        <taxon>Triticeae</taxon>
        <taxon>Triticinae</taxon>
        <taxon>Triticum</taxon>
    </lineage>
</organism>
<dbReference type="SMART" id="SM00225">
    <property type="entry name" value="BTB"/>
    <property type="match status" value="1"/>
</dbReference>
<dbReference type="Gramene" id="TRITD5Bv1G186870.1">
    <property type="protein sequence ID" value="TRITD5Bv1G186870.1"/>
    <property type="gene ID" value="TRITD5Bv1G186870"/>
</dbReference>
<reference evidence="6 7" key="1">
    <citation type="submission" date="2017-09" db="EMBL/GenBank/DDBJ databases">
        <authorList>
            <consortium name="International Durum Wheat Genome Sequencing Consortium (IDWGSC)"/>
            <person name="Milanesi L."/>
        </authorList>
    </citation>
    <scope>NUCLEOTIDE SEQUENCE [LARGE SCALE GENOMIC DNA]</scope>
    <source>
        <strain evidence="7">cv. Svevo</strain>
    </source>
</reference>
<dbReference type="InterPro" id="IPR011705">
    <property type="entry name" value="BACK"/>
</dbReference>
<dbReference type="FunFam" id="3.30.710.10:FF:000106">
    <property type="entry name" value="BTB/POZ domain-containing protein POB1"/>
    <property type="match status" value="1"/>
</dbReference>
<proteinExistence type="predicted"/>
<evidence type="ECO:0000259" key="5">
    <source>
        <dbReference type="PROSITE" id="PS50097"/>
    </source>
</evidence>
<dbReference type="SUPFAM" id="SSF54695">
    <property type="entry name" value="POZ domain"/>
    <property type="match status" value="1"/>
</dbReference>
<evidence type="ECO:0000256" key="3">
    <source>
        <dbReference type="ARBA" id="ARBA00022786"/>
    </source>
</evidence>
<dbReference type="EMBL" id="LT934120">
    <property type="protein sequence ID" value="VAI35864.1"/>
    <property type="molecule type" value="Genomic_DNA"/>
</dbReference>
<dbReference type="InterPro" id="IPR000210">
    <property type="entry name" value="BTB/POZ_dom"/>
</dbReference>
<dbReference type="PANTHER" id="PTHR46336:SF19">
    <property type="entry name" value="BTB DOMAIN-CONTAINING PROTEIN"/>
    <property type="match status" value="1"/>
</dbReference>
<name>A0A9R0XG35_TRITD</name>
<feature type="region of interest" description="Disordered" evidence="4">
    <location>
        <begin position="34"/>
        <end position="64"/>
    </location>
</feature>
<dbReference type="GO" id="GO:0010114">
    <property type="term" value="P:response to red light"/>
    <property type="evidence" value="ECO:0007669"/>
    <property type="project" value="TreeGrafter"/>
</dbReference>
<gene>
    <name evidence="6" type="ORF">TRITD_5Bv1G186870</name>
</gene>
<evidence type="ECO:0000313" key="6">
    <source>
        <dbReference type="EMBL" id="VAI35864.1"/>
    </source>
</evidence>
<dbReference type="Proteomes" id="UP000324705">
    <property type="component" value="Chromosome 5B"/>
</dbReference>
<dbReference type="PROSITE" id="PS50097">
    <property type="entry name" value="BTB"/>
    <property type="match status" value="1"/>
</dbReference>
<evidence type="ECO:0000313" key="7">
    <source>
        <dbReference type="Proteomes" id="UP000324705"/>
    </source>
</evidence>
<evidence type="ECO:0000256" key="4">
    <source>
        <dbReference type="SAM" id="MobiDB-lite"/>
    </source>
</evidence>
<comment type="function">
    <text evidence="1">May act as a substrate-specific adapter of an E3 ubiquitin-protein ligase complex (CUL3-RBX1-BTB) which mediates the ubiquitination and subsequent proteasomal degradation of target proteins.</text>
</comment>
<dbReference type="CDD" id="cd18186">
    <property type="entry name" value="BTB_POZ_ZBTB_KLHL-like"/>
    <property type="match status" value="1"/>
</dbReference>
<comment type="pathway">
    <text evidence="2">Protein modification; protein ubiquitination.</text>
</comment>
<accession>A0A9R0XG35</accession>
<feature type="domain" description="BTB" evidence="5">
    <location>
        <begin position="64"/>
        <end position="137"/>
    </location>
</feature>
<dbReference type="Gene3D" id="3.30.710.10">
    <property type="entry name" value="Potassium Channel Kv1.1, Chain A"/>
    <property type="match status" value="1"/>
</dbReference>
<keyword evidence="7" id="KW-1185">Reference proteome</keyword>
<dbReference type="AlphaFoldDB" id="A0A9R0XG35"/>
<dbReference type="OMA" id="VKREQCA"/>
<dbReference type="Gene3D" id="1.25.40.420">
    <property type="match status" value="1"/>
</dbReference>
<evidence type="ECO:0000256" key="2">
    <source>
        <dbReference type="ARBA" id="ARBA00004906"/>
    </source>
</evidence>
<dbReference type="GO" id="GO:0005634">
    <property type="term" value="C:nucleus"/>
    <property type="evidence" value="ECO:0007669"/>
    <property type="project" value="TreeGrafter"/>
</dbReference>
<dbReference type="Pfam" id="PF07707">
    <property type="entry name" value="BACK"/>
    <property type="match status" value="1"/>
</dbReference>